<dbReference type="AlphaFoldDB" id="A0AAV0ZG25"/>
<dbReference type="GO" id="GO:0004190">
    <property type="term" value="F:aspartic-type endopeptidase activity"/>
    <property type="evidence" value="ECO:0007669"/>
    <property type="project" value="UniProtKB-KW"/>
</dbReference>
<keyword evidence="4 8" id="KW-0064">Aspartyl protease</keyword>
<feature type="active site" evidence="7">
    <location>
        <position position="162"/>
    </location>
</feature>
<dbReference type="InterPro" id="IPR001461">
    <property type="entry name" value="Aspartic_peptidase_A1"/>
</dbReference>
<keyword evidence="5 8" id="KW-0378">Hydrolase</keyword>
<name>A0AAV0ZG25_VICFA</name>
<dbReference type="Pfam" id="PF14541">
    <property type="entry name" value="TAXi_C"/>
    <property type="match status" value="1"/>
</dbReference>
<keyword evidence="12" id="KW-1185">Reference proteome</keyword>
<dbReference type="FunFam" id="2.40.70.10:FF:000013">
    <property type="entry name" value="Aspartyl protease AED1"/>
    <property type="match status" value="1"/>
</dbReference>
<dbReference type="SUPFAM" id="SSF50630">
    <property type="entry name" value="Acid proteases"/>
    <property type="match status" value="1"/>
</dbReference>
<dbReference type="InterPro" id="IPR021109">
    <property type="entry name" value="Peptidase_aspartic_dom_sf"/>
</dbReference>
<dbReference type="InterPro" id="IPR032799">
    <property type="entry name" value="TAXi_C"/>
</dbReference>
<sequence length="487" mass="52749">MAFKMSHFFLVSIAVVLFLFFFLQNSFAIETTWEERHHHLVQTSSLLPSSSCSSSTQGSKRKSTLDVVHKHGPCSQLNNNGKANSVETHSDILNNDKERIKYIQSKLLSSSNNNNNNKMKEIELDSSSANLPAKSALPFGYGNYYVVVGLGTPKRNLSLAFDTGSDLTWTQCQPCAGSCYKQIDEIFDPSKSTSYNNITCTSPDCTQLLSATEINPGCSRSTKACIYGIRYGDGSFSVGYFSSEQLTVTPTDTIENFLFGCGQDNEGLFIGVAGLLGLGRHPISFVQQTSQKYDKTFSYCLPSTSSGVGYLTFGSTNNNDVSYTSSPTASHGHSFYYIDILGITLNGTQLPISSSLFSSAGAIIDSGTVITRLPPTVYATLRDSFQKGMSKYPRAEPFSLFDTCYDLSGVEDLSIPQINFVLAGGVTVELVVPGILYTISSKQVCLAFAANRADTDLTVFGNVQQKTLEVVYDVGGGRIGFGSNGCN</sequence>
<dbReference type="Proteomes" id="UP001157006">
    <property type="component" value="Chromosome 2"/>
</dbReference>
<evidence type="ECO:0000256" key="7">
    <source>
        <dbReference type="PIRSR" id="PIRSR601461-1"/>
    </source>
</evidence>
<dbReference type="PANTHER" id="PTHR13683">
    <property type="entry name" value="ASPARTYL PROTEASES"/>
    <property type="match status" value="1"/>
</dbReference>
<dbReference type="Gene3D" id="2.40.70.10">
    <property type="entry name" value="Acid Proteases"/>
    <property type="match status" value="2"/>
</dbReference>
<organism evidence="11 12">
    <name type="scientific">Vicia faba</name>
    <name type="common">Broad bean</name>
    <name type="synonym">Faba vulgaris</name>
    <dbReference type="NCBI Taxonomy" id="3906"/>
    <lineage>
        <taxon>Eukaryota</taxon>
        <taxon>Viridiplantae</taxon>
        <taxon>Streptophyta</taxon>
        <taxon>Embryophyta</taxon>
        <taxon>Tracheophyta</taxon>
        <taxon>Spermatophyta</taxon>
        <taxon>Magnoliopsida</taxon>
        <taxon>eudicotyledons</taxon>
        <taxon>Gunneridae</taxon>
        <taxon>Pentapetalae</taxon>
        <taxon>rosids</taxon>
        <taxon>fabids</taxon>
        <taxon>Fabales</taxon>
        <taxon>Fabaceae</taxon>
        <taxon>Papilionoideae</taxon>
        <taxon>50 kb inversion clade</taxon>
        <taxon>NPAAA clade</taxon>
        <taxon>Hologalegina</taxon>
        <taxon>IRL clade</taxon>
        <taxon>Fabeae</taxon>
        <taxon>Vicia</taxon>
    </lineage>
</organism>
<dbReference type="EMBL" id="OX451737">
    <property type="protein sequence ID" value="CAI8596644.1"/>
    <property type="molecule type" value="Genomic_DNA"/>
</dbReference>
<dbReference type="PRINTS" id="PR00792">
    <property type="entry name" value="PEPSIN"/>
</dbReference>
<keyword evidence="6" id="KW-1015">Disulfide bond</keyword>
<evidence type="ECO:0000256" key="4">
    <source>
        <dbReference type="ARBA" id="ARBA00022750"/>
    </source>
</evidence>
<comment type="similarity">
    <text evidence="1 8">Belongs to the peptidase A1 family.</text>
</comment>
<evidence type="ECO:0000256" key="6">
    <source>
        <dbReference type="ARBA" id="ARBA00023157"/>
    </source>
</evidence>
<dbReference type="PANTHER" id="PTHR13683:SF750">
    <property type="entry name" value="ASPARTYL PROTEASE AED1"/>
    <property type="match status" value="1"/>
</dbReference>
<keyword evidence="2 8" id="KW-0645">Protease</keyword>
<evidence type="ECO:0000256" key="8">
    <source>
        <dbReference type="RuleBase" id="RU000454"/>
    </source>
</evidence>
<feature type="domain" description="Peptidase A1" evidence="10">
    <location>
        <begin position="144"/>
        <end position="482"/>
    </location>
</feature>
<dbReference type="PROSITE" id="PS00141">
    <property type="entry name" value="ASP_PROTEASE"/>
    <property type="match status" value="1"/>
</dbReference>
<evidence type="ECO:0000256" key="3">
    <source>
        <dbReference type="ARBA" id="ARBA00022729"/>
    </source>
</evidence>
<keyword evidence="3 9" id="KW-0732">Signal</keyword>
<protein>
    <recommendedName>
        <fullName evidence="10">Peptidase A1 domain-containing protein</fullName>
    </recommendedName>
</protein>
<feature type="chain" id="PRO_5043426777" description="Peptidase A1 domain-containing protein" evidence="9">
    <location>
        <begin position="29"/>
        <end position="487"/>
    </location>
</feature>
<accession>A0AAV0ZG25</accession>
<reference evidence="11 12" key="1">
    <citation type="submission" date="2023-01" db="EMBL/GenBank/DDBJ databases">
        <authorList>
            <person name="Kreplak J."/>
        </authorList>
    </citation>
    <scope>NUCLEOTIDE SEQUENCE [LARGE SCALE GENOMIC DNA]</scope>
</reference>
<evidence type="ECO:0000259" key="10">
    <source>
        <dbReference type="PROSITE" id="PS51767"/>
    </source>
</evidence>
<evidence type="ECO:0000313" key="11">
    <source>
        <dbReference type="EMBL" id="CAI8596644.1"/>
    </source>
</evidence>
<dbReference type="CDD" id="cd05472">
    <property type="entry name" value="cnd41_like"/>
    <property type="match status" value="1"/>
</dbReference>
<evidence type="ECO:0000256" key="5">
    <source>
        <dbReference type="ARBA" id="ARBA00022801"/>
    </source>
</evidence>
<dbReference type="FunFam" id="2.40.70.10:FF:000021">
    <property type="entry name" value="Aspartyl protease AED1"/>
    <property type="match status" value="1"/>
</dbReference>
<evidence type="ECO:0000313" key="12">
    <source>
        <dbReference type="Proteomes" id="UP001157006"/>
    </source>
</evidence>
<evidence type="ECO:0000256" key="9">
    <source>
        <dbReference type="SAM" id="SignalP"/>
    </source>
</evidence>
<dbReference type="InterPro" id="IPR033121">
    <property type="entry name" value="PEPTIDASE_A1"/>
</dbReference>
<dbReference type="Pfam" id="PF14543">
    <property type="entry name" value="TAXi_N"/>
    <property type="match status" value="1"/>
</dbReference>
<evidence type="ECO:0000256" key="2">
    <source>
        <dbReference type="ARBA" id="ARBA00022670"/>
    </source>
</evidence>
<gene>
    <name evidence="11" type="ORF">VFH_II044680</name>
</gene>
<dbReference type="InterPro" id="IPR001969">
    <property type="entry name" value="Aspartic_peptidase_AS"/>
</dbReference>
<dbReference type="InterPro" id="IPR032861">
    <property type="entry name" value="TAXi_N"/>
</dbReference>
<dbReference type="GO" id="GO:0006508">
    <property type="term" value="P:proteolysis"/>
    <property type="evidence" value="ECO:0007669"/>
    <property type="project" value="UniProtKB-KW"/>
</dbReference>
<proteinExistence type="inferred from homology"/>
<dbReference type="PROSITE" id="PS51767">
    <property type="entry name" value="PEPTIDASE_A1"/>
    <property type="match status" value="1"/>
</dbReference>
<feature type="signal peptide" evidence="9">
    <location>
        <begin position="1"/>
        <end position="28"/>
    </location>
</feature>
<evidence type="ECO:0000256" key="1">
    <source>
        <dbReference type="ARBA" id="ARBA00007447"/>
    </source>
</evidence>
<dbReference type="InterPro" id="IPR033873">
    <property type="entry name" value="CND41-like"/>
</dbReference>
<feature type="active site" evidence="7">
    <location>
        <position position="365"/>
    </location>
</feature>